<feature type="compositionally biased region" description="Basic residues" evidence="1">
    <location>
        <begin position="236"/>
        <end position="254"/>
    </location>
</feature>
<dbReference type="Proteomes" id="UP001338125">
    <property type="component" value="Unassembled WGS sequence"/>
</dbReference>
<keyword evidence="3" id="KW-1185">Reference proteome</keyword>
<proteinExistence type="predicted"/>
<evidence type="ECO:0000313" key="3">
    <source>
        <dbReference type="Proteomes" id="UP001338125"/>
    </source>
</evidence>
<feature type="region of interest" description="Disordered" evidence="1">
    <location>
        <begin position="182"/>
        <end position="273"/>
    </location>
</feature>
<protein>
    <submittedName>
        <fullName evidence="2">Uncharacterized protein</fullName>
    </submittedName>
</protein>
<organism evidence="2 3">
    <name type="scientific">Cladobotryum mycophilum</name>
    <dbReference type="NCBI Taxonomy" id="491253"/>
    <lineage>
        <taxon>Eukaryota</taxon>
        <taxon>Fungi</taxon>
        <taxon>Dikarya</taxon>
        <taxon>Ascomycota</taxon>
        <taxon>Pezizomycotina</taxon>
        <taxon>Sordariomycetes</taxon>
        <taxon>Hypocreomycetidae</taxon>
        <taxon>Hypocreales</taxon>
        <taxon>Hypocreaceae</taxon>
        <taxon>Cladobotryum</taxon>
    </lineage>
</organism>
<gene>
    <name evidence="2" type="ORF">PT974_05443</name>
</gene>
<evidence type="ECO:0000313" key="2">
    <source>
        <dbReference type="EMBL" id="KAK5992047.1"/>
    </source>
</evidence>
<comment type="caution">
    <text evidence="2">The sequence shown here is derived from an EMBL/GenBank/DDBJ whole genome shotgun (WGS) entry which is preliminary data.</text>
</comment>
<name>A0ABR0SIS9_9HYPO</name>
<feature type="compositionally biased region" description="Polar residues" evidence="1">
    <location>
        <begin position="184"/>
        <end position="204"/>
    </location>
</feature>
<accession>A0ABR0SIS9</accession>
<evidence type="ECO:0000256" key="1">
    <source>
        <dbReference type="SAM" id="MobiDB-lite"/>
    </source>
</evidence>
<reference evidence="2 3" key="1">
    <citation type="submission" date="2024-01" db="EMBL/GenBank/DDBJ databases">
        <title>Complete genome of Cladobotryum mycophilum ATHUM6906.</title>
        <authorList>
            <person name="Christinaki A.C."/>
            <person name="Myridakis A.I."/>
            <person name="Kouvelis V.N."/>
        </authorList>
    </citation>
    <scope>NUCLEOTIDE SEQUENCE [LARGE SCALE GENOMIC DNA]</scope>
    <source>
        <strain evidence="2 3">ATHUM6906</strain>
    </source>
</reference>
<dbReference type="EMBL" id="JAVFKD010000012">
    <property type="protein sequence ID" value="KAK5992047.1"/>
    <property type="molecule type" value="Genomic_DNA"/>
</dbReference>
<sequence>MSPPSPPPPTTTSSFTPINISLATAYIAIPSAPSPSPCLEPPLSPHSWTWRCPCGRLQPIACKRCLNCSELFKPNRQTVMNGAARTKNSIQYDYQGWQDWLNWRHDHAEFAANPERWQLEAIKIRDRVDEKHPHHGDLVKDKCVEEWRRIKRKARRAQRFAKKTHDCSIDCFFPGECKLAASKHGTTSPRPASGNTSDQENTPPTSAPRRATRSASPSLRDGIANTGLRVRAATPRPRRRRARLLSHQRWKRTRSWLNPNRHQPESPRSPPPE</sequence>